<sequence>MARQKQAAPIQRTPSSGFMHSPLDSPGPNNRKTNGSTKEPIAADGSASISSALTPPSDSPGLVQLAICVLGIYASFLSWAVLQEAITTTAYPLRPATTEEPEPPTERWTFSIVLNTIQSSFAAITGFLYLYFSTPKGQKVPSIFPTRRILFPLILVSISSSLASPFGYASLAHIDYLTFILAKSCKLLPVMFLHLAIFRKRYPLYKYGVVLLVTLGVATFTLYHPGTSKKVAAASANKASSGSSAYGLFLLSINLLLDGLTNTTQDHVFSSPHLYTKFSGPQMMVAQNVLSTILTTAYLLVMPYLSNSVILSILPLPIPPSTGSELSSAISFLSRHPQALKDVLGFSICGAIGQLFIFHTLSRFSSLLLVTVTVTRKMLTMLLSVFWFGHSLSRGQWLGVALVFGGVGAEGIVQRQEKKAKEKAKAKAAAEKEL</sequence>
<dbReference type="VEuPathDB" id="FungiDB:C8Q69DRAFT_149382"/>
<evidence type="ECO:0000256" key="4">
    <source>
        <dbReference type="ARBA" id="ARBA00022597"/>
    </source>
</evidence>
<comment type="caution">
    <text evidence="12">The sequence shown here is derived from an EMBL/GenBank/DDBJ whole genome shotgun (WGS) entry which is preliminary data.</text>
</comment>
<dbReference type="PANTHER" id="PTHR10778">
    <property type="entry name" value="SOLUTE CARRIER FAMILY 35 MEMBER B"/>
    <property type="match status" value="1"/>
</dbReference>
<keyword evidence="4 12" id="KW-0762">Sugar transport</keyword>
<feature type="compositionally biased region" description="Polar residues" evidence="10">
    <location>
        <begin position="27"/>
        <end position="37"/>
    </location>
</feature>
<feature type="transmembrane region" description="Helical" evidence="11">
    <location>
        <begin position="368"/>
        <end position="389"/>
    </location>
</feature>
<keyword evidence="8 11" id="KW-0472">Membrane</keyword>
<evidence type="ECO:0000313" key="12">
    <source>
        <dbReference type="EMBL" id="RWQ97782.1"/>
    </source>
</evidence>
<organism evidence="12 13">
    <name type="scientific">Byssochlamys spectabilis</name>
    <name type="common">Paecilomyces variotii</name>
    <dbReference type="NCBI Taxonomy" id="264951"/>
    <lineage>
        <taxon>Eukaryota</taxon>
        <taxon>Fungi</taxon>
        <taxon>Dikarya</taxon>
        <taxon>Ascomycota</taxon>
        <taxon>Pezizomycotina</taxon>
        <taxon>Eurotiomycetes</taxon>
        <taxon>Eurotiomycetidae</taxon>
        <taxon>Eurotiales</taxon>
        <taxon>Thermoascaceae</taxon>
        <taxon>Paecilomyces</taxon>
    </lineage>
</organism>
<feature type="transmembrane region" description="Helical" evidence="11">
    <location>
        <begin position="62"/>
        <end position="82"/>
    </location>
</feature>
<reference evidence="12 13" key="1">
    <citation type="journal article" date="2018" name="Front. Microbiol.">
        <title>Genomic and genetic insights into a cosmopolitan fungus, Paecilomyces variotii (Eurotiales).</title>
        <authorList>
            <person name="Urquhart A.S."/>
            <person name="Mondo S.J."/>
            <person name="Makela M.R."/>
            <person name="Hane J.K."/>
            <person name="Wiebenga A."/>
            <person name="He G."/>
            <person name="Mihaltcheva S."/>
            <person name="Pangilinan J."/>
            <person name="Lipzen A."/>
            <person name="Barry K."/>
            <person name="de Vries R.P."/>
            <person name="Grigoriev I.V."/>
            <person name="Idnurm A."/>
        </authorList>
    </citation>
    <scope>NUCLEOTIDE SEQUENCE [LARGE SCALE GENOMIC DNA]</scope>
    <source>
        <strain evidence="12 13">CBS 101075</strain>
    </source>
</reference>
<dbReference type="GO" id="GO:0005789">
    <property type="term" value="C:endoplasmic reticulum membrane"/>
    <property type="evidence" value="ECO:0007669"/>
    <property type="project" value="UniProtKB-SubCell"/>
</dbReference>
<dbReference type="AlphaFoldDB" id="A0A443I136"/>
<feature type="transmembrane region" description="Helical" evidence="11">
    <location>
        <begin position="285"/>
        <end position="305"/>
    </location>
</feature>
<evidence type="ECO:0000256" key="5">
    <source>
        <dbReference type="ARBA" id="ARBA00022692"/>
    </source>
</evidence>
<evidence type="ECO:0000256" key="6">
    <source>
        <dbReference type="ARBA" id="ARBA00022824"/>
    </source>
</evidence>
<evidence type="ECO:0000256" key="1">
    <source>
        <dbReference type="ARBA" id="ARBA00004477"/>
    </source>
</evidence>
<dbReference type="SUPFAM" id="SSF103481">
    <property type="entry name" value="Multidrug resistance efflux transporter EmrE"/>
    <property type="match status" value="1"/>
</dbReference>
<gene>
    <name evidence="12" type="ORF">C8Q69DRAFT_149382</name>
</gene>
<dbReference type="GO" id="GO:0005459">
    <property type="term" value="F:UDP-galactose transmembrane transporter activity"/>
    <property type="evidence" value="ECO:0007669"/>
    <property type="project" value="TreeGrafter"/>
</dbReference>
<evidence type="ECO:0000256" key="8">
    <source>
        <dbReference type="ARBA" id="ARBA00023136"/>
    </source>
</evidence>
<dbReference type="PANTHER" id="PTHR10778:SF10">
    <property type="entry name" value="SOLUTE CARRIER FAMILY 35 MEMBER B1"/>
    <property type="match status" value="1"/>
</dbReference>
<dbReference type="InterPro" id="IPR013657">
    <property type="entry name" value="SCL35B1-4/HUT1"/>
</dbReference>
<evidence type="ECO:0000256" key="7">
    <source>
        <dbReference type="ARBA" id="ARBA00022989"/>
    </source>
</evidence>
<evidence type="ECO:0000256" key="10">
    <source>
        <dbReference type="SAM" id="MobiDB-lite"/>
    </source>
</evidence>
<dbReference type="InterPro" id="IPR037185">
    <property type="entry name" value="EmrE-like"/>
</dbReference>
<feature type="transmembrane region" description="Helical" evidence="11">
    <location>
        <begin position="150"/>
        <end position="170"/>
    </location>
</feature>
<feature type="transmembrane region" description="Helical" evidence="11">
    <location>
        <begin position="343"/>
        <end position="361"/>
    </location>
</feature>
<accession>A0A443I136</accession>
<feature type="transmembrane region" description="Helical" evidence="11">
    <location>
        <begin position="244"/>
        <end position="264"/>
    </location>
</feature>
<dbReference type="STRING" id="264951.A0A443I136"/>
<feature type="transmembrane region" description="Helical" evidence="11">
    <location>
        <begin position="395"/>
        <end position="413"/>
    </location>
</feature>
<dbReference type="Pfam" id="PF08449">
    <property type="entry name" value="UAA"/>
    <property type="match status" value="1"/>
</dbReference>
<keyword evidence="7 11" id="KW-1133">Transmembrane helix</keyword>
<evidence type="ECO:0000256" key="3">
    <source>
        <dbReference type="ARBA" id="ARBA00022448"/>
    </source>
</evidence>
<evidence type="ECO:0000256" key="9">
    <source>
        <dbReference type="ARBA" id="ARBA00041103"/>
    </source>
</evidence>
<feature type="transmembrane region" description="Helical" evidence="11">
    <location>
        <begin position="176"/>
        <end position="197"/>
    </location>
</feature>
<feature type="region of interest" description="Disordered" evidence="10">
    <location>
        <begin position="1"/>
        <end position="42"/>
    </location>
</feature>
<comment type="subcellular location">
    <subcellularLocation>
        <location evidence="1">Endoplasmic reticulum membrane</location>
        <topology evidence="1">Multi-pass membrane protein</topology>
    </subcellularLocation>
</comment>
<dbReference type="GeneID" id="39594797"/>
<evidence type="ECO:0000256" key="11">
    <source>
        <dbReference type="SAM" id="Phobius"/>
    </source>
</evidence>
<keyword evidence="3" id="KW-0813">Transport</keyword>
<dbReference type="Proteomes" id="UP000283841">
    <property type="component" value="Unassembled WGS sequence"/>
</dbReference>
<feature type="transmembrane region" description="Helical" evidence="11">
    <location>
        <begin position="108"/>
        <end position="130"/>
    </location>
</feature>
<evidence type="ECO:0000313" key="13">
    <source>
        <dbReference type="Proteomes" id="UP000283841"/>
    </source>
</evidence>
<comment type="similarity">
    <text evidence="2">Belongs to the nucleotide-sugar transporter family. SLC35B subfamily.</text>
</comment>
<keyword evidence="6" id="KW-0256">Endoplasmic reticulum</keyword>
<name>A0A443I136_BYSSP</name>
<dbReference type="EMBL" id="RCNU01000002">
    <property type="protein sequence ID" value="RWQ97782.1"/>
    <property type="molecule type" value="Genomic_DNA"/>
</dbReference>
<evidence type="ECO:0000256" key="2">
    <source>
        <dbReference type="ARBA" id="ARBA00010694"/>
    </source>
</evidence>
<dbReference type="RefSeq" id="XP_028487427.1">
    <property type="nucleotide sequence ID" value="XM_028625520.1"/>
</dbReference>
<protein>
    <recommendedName>
        <fullName evidence="9">UDP-galactose transporter homolog 1</fullName>
    </recommendedName>
</protein>
<dbReference type="GO" id="GO:0000139">
    <property type="term" value="C:Golgi membrane"/>
    <property type="evidence" value="ECO:0007669"/>
    <property type="project" value="TreeGrafter"/>
</dbReference>
<feature type="transmembrane region" description="Helical" evidence="11">
    <location>
        <begin position="204"/>
        <end position="224"/>
    </location>
</feature>
<dbReference type="GO" id="GO:0005460">
    <property type="term" value="F:UDP-glucose transmembrane transporter activity"/>
    <property type="evidence" value="ECO:0007669"/>
    <property type="project" value="TreeGrafter"/>
</dbReference>
<keyword evidence="13" id="KW-1185">Reference proteome</keyword>
<keyword evidence="5 11" id="KW-0812">Transmembrane</keyword>
<proteinExistence type="inferred from homology"/>